<name>A0A165K250_9BASI</name>
<keyword evidence="2" id="KW-1185">Reference proteome</keyword>
<proteinExistence type="predicted"/>
<sequence length="161" mass="18237">MEEILENAVVTLEQISPSDKRYRIHIDTLHLHAKGDIESDMWFLDSKPVRLLGQMRFDEDVGHFFGDPRTKITFAILHSVLDLDPAFNIVFQRNDAFLGLLITDYAQFDGPHDKLHSLNGTTCQVTCMKASGDHAEHTFVHRPPPPQVRYSCLLVTSSCAC</sequence>
<reference evidence="1 2" key="1">
    <citation type="journal article" date="2016" name="Mol. Biol. Evol.">
        <title>Comparative Genomics of Early-Diverging Mushroom-Forming Fungi Provides Insights into the Origins of Lignocellulose Decay Capabilities.</title>
        <authorList>
            <person name="Nagy L.G."/>
            <person name="Riley R."/>
            <person name="Tritt A."/>
            <person name="Adam C."/>
            <person name="Daum C."/>
            <person name="Floudas D."/>
            <person name="Sun H."/>
            <person name="Yadav J.S."/>
            <person name="Pangilinan J."/>
            <person name="Larsson K.H."/>
            <person name="Matsuura K."/>
            <person name="Barry K."/>
            <person name="Labutti K."/>
            <person name="Kuo R."/>
            <person name="Ohm R.A."/>
            <person name="Bhattacharya S.S."/>
            <person name="Shirouzu T."/>
            <person name="Yoshinaga Y."/>
            <person name="Martin F.M."/>
            <person name="Grigoriev I.V."/>
            <person name="Hibbett D.S."/>
        </authorList>
    </citation>
    <scope>NUCLEOTIDE SEQUENCE [LARGE SCALE GENOMIC DNA]</scope>
    <source>
        <strain evidence="1 2">HHB12733</strain>
    </source>
</reference>
<accession>A0A165K250</accession>
<evidence type="ECO:0000313" key="1">
    <source>
        <dbReference type="EMBL" id="KZT62571.1"/>
    </source>
</evidence>
<organism evidence="1 2">
    <name type="scientific">Calocera cornea HHB12733</name>
    <dbReference type="NCBI Taxonomy" id="1353952"/>
    <lineage>
        <taxon>Eukaryota</taxon>
        <taxon>Fungi</taxon>
        <taxon>Dikarya</taxon>
        <taxon>Basidiomycota</taxon>
        <taxon>Agaricomycotina</taxon>
        <taxon>Dacrymycetes</taxon>
        <taxon>Dacrymycetales</taxon>
        <taxon>Dacrymycetaceae</taxon>
        <taxon>Calocera</taxon>
    </lineage>
</organism>
<dbReference type="AlphaFoldDB" id="A0A165K250"/>
<gene>
    <name evidence="1" type="ORF">CALCODRAFT_489971</name>
</gene>
<dbReference type="InParanoid" id="A0A165K250"/>
<evidence type="ECO:0000313" key="2">
    <source>
        <dbReference type="Proteomes" id="UP000076842"/>
    </source>
</evidence>
<dbReference type="Proteomes" id="UP000076842">
    <property type="component" value="Unassembled WGS sequence"/>
</dbReference>
<protein>
    <submittedName>
        <fullName evidence="1">Uncharacterized protein</fullName>
    </submittedName>
</protein>
<dbReference type="EMBL" id="KV423916">
    <property type="protein sequence ID" value="KZT62571.1"/>
    <property type="molecule type" value="Genomic_DNA"/>
</dbReference>